<dbReference type="EMBL" id="UHDP01000003">
    <property type="protein sequence ID" value="SUM45855.1"/>
    <property type="molecule type" value="Genomic_DNA"/>
</dbReference>
<name>A0A380G475_STAIN</name>
<reference evidence="2 3" key="1">
    <citation type="submission" date="2018-06" db="EMBL/GenBank/DDBJ databases">
        <authorList>
            <consortium name="Pathogen Informatics"/>
            <person name="Doyle S."/>
        </authorList>
    </citation>
    <scope>NUCLEOTIDE SEQUENCE [LARGE SCALE GENOMIC DNA]</scope>
    <source>
        <strain evidence="3">NCTC 11048</strain>
    </source>
</reference>
<protein>
    <submittedName>
        <fullName evidence="2">Uncharacterized BCR, YitT family COG1284</fullName>
    </submittedName>
</protein>
<feature type="transmembrane region" description="Helical" evidence="1">
    <location>
        <begin position="43"/>
        <end position="64"/>
    </location>
</feature>
<proteinExistence type="predicted"/>
<keyword evidence="3" id="KW-1185">Reference proteome</keyword>
<dbReference type="Pfam" id="PF19700">
    <property type="entry name" value="DUF6198"/>
    <property type="match status" value="1"/>
</dbReference>
<dbReference type="AlphaFoldDB" id="A0A380G475"/>
<dbReference type="Proteomes" id="UP000255549">
    <property type="component" value="Unassembled WGS sequence"/>
</dbReference>
<feature type="transmembrane region" description="Helical" evidence="1">
    <location>
        <begin position="181"/>
        <end position="199"/>
    </location>
</feature>
<sequence>MKKILFTLLFFVLFSLGISLQVKANIDLSTFNAFCLSVSKYLHLSVGLMINVCNMIIFVLYTLIKKSIHLLDLLQFVFIIINGLLVDLFLQKLFLDWEIENYGMTSVIFLIGLLIAALSLGQILRIGLVKFPLESLCIELEKKTTFTFGAIRYAFDFIFLIGVIAIFIVDHHILTIREGTVISFFLLSYLVSVSYRWSLE</sequence>
<feature type="transmembrane region" description="Helical" evidence="1">
    <location>
        <begin position="76"/>
        <end position="95"/>
    </location>
</feature>
<keyword evidence="1" id="KW-0812">Transmembrane</keyword>
<evidence type="ECO:0000256" key="1">
    <source>
        <dbReference type="SAM" id="Phobius"/>
    </source>
</evidence>
<gene>
    <name evidence="2" type="ORF">NCTC11048_00846</name>
</gene>
<dbReference type="InterPro" id="IPR038750">
    <property type="entry name" value="YczE/YyaS-like"/>
</dbReference>
<dbReference type="PANTHER" id="PTHR40078">
    <property type="entry name" value="INTEGRAL MEMBRANE PROTEIN-RELATED"/>
    <property type="match status" value="1"/>
</dbReference>
<dbReference type="STRING" id="1141106.GCA_000308095_00221"/>
<keyword evidence="1" id="KW-1133">Transmembrane helix</keyword>
<organism evidence="2 3">
    <name type="scientific">Staphylococcus intermedius NCTC 11048</name>
    <dbReference type="NCBI Taxonomy" id="1141106"/>
    <lineage>
        <taxon>Bacteria</taxon>
        <taxon>Bacillati</taxon>
        <taxon>Bacillota</taxon>
        <taxon>Bacilli</taxon>
        <taxon>Bacillales</taxon>
        <taxon>Staphylococcaceae</taxon>
        <taxon>Staphylococcus</taxon>
        <taxon>Staphylococcus intermedius group</taxon>
    </lineage>
</organism>
<dbReference type="OrthoDB" id="2040705at2"/>
<feature type="transmembrane region" description="Helical" evidence="1">
    <location>
        <begin position="107"/>
        <end position="129"/>
    </location>
</feature>
<evidence type="ECO:0000313" key="3">
    <source>
        <dbReference type="Proteomes" id="UP000255549"/>
    </source>
</evidence>
<accession>A0A380G475</accession>
<dbReference type="RefSeq" id="WP_019169549.1">
    <property type="nucleotide sequence ID" value="NZ_CAIB01000268.1"/>
</dbReference>
<keyword evidence="1" id="KW-0472">Membrane</keyword>
<feature type="transmembrane region" description="Helical" evidence="1">
    <location>
        <begin position="150"/>
        <end position="169"/>
    </location>
</feature>
<evidence type="ECO:0000313" key="2">
    <source>
        <dbReference type="EMBL" id="SUM45855.1"/>
    </source>
</evidence>
<dbReference type="PANTHER" id="PTHR40078:SF1">
    <property type="entry name" value="INTEGRAL MEMBRANE PROTEIN"/>
    <property type="match status" value="1"/>
</dbReference>